<dbReference type="PANTHER" id="PTHR31672:SF13">
    <property type="entry name" value="F-BOX PROTEIN CPR30-LIKE"/>
    <property type="match status" value="1"/>
</dbReference>
<accession>A0ABU6V926</accession>
<evidence type="ECO:0000313" key="3">
    <source>
        <dbReference type="Proteomes" id="UP001341840"/>
    </source>
</evidence>
<evidence type="ECO:0000259" key="1">
    <source>
        <dbReference type="Pfam" id="PF07734"/>
    </source>
</evidence>
<comment type="caution">
    <text evidence="2">The sequence shown here is derived from an EMBL/GenBank/DDBJ whole genome shotgun (WGS) entry which is preliminary data.</text>
</comment>
<feature type="domain" description="F-box associated beta-propeller type 1" evidence="1">
    <location>
        <begin position="19"/>
        <end position="236"/>
    </location>
</feature>
<protein>
    <recommendedName>
        <fullName evidence="1">F-box associated beta-propeller type 1 domain-containing protein</fullName>
    </recommendedName>
</protein>
<dbReference type="Pfam" id="PF07734">
    <property type="entry name" value="FBA_1"/>
    <property type="match status" value="1"/>
</dbReference>
<organism evidence="2 3">
    <name type="scientific">Stylosanthes scabra</name>
    <dbReference type="NCBI Taxonomy" id="79078"/>
    <lineage>
        <taxon>Eukaryota</taxon>
        <taxon>Viridiplantae</taxon>
        <taxon>Streptophyta</taxon>
        <taxon>Embryophyta</taxon>
        <taxon>Tracheophyta</taxon>
        <taxon>Spermatophyta</taxon>
        <taxon>Magnoliopsida</taxon>
        <taxon>eudicotyledons</taxon>
        <taxon>Gunneridae</taxon>
        <taxon>Pentapetalae</taxon>
        <taxon>rosids</taxon>
        <taxon>fabids</taxon>
        <taxon>Fabales</taxon>
        <taxon>Fabaceae</taxon>
        <taxon>Papilionoideae</taxon>
        <taxon>50 kb inversion clade</taxon>
        <taxon>dalbergioids sensu lato</taxon>
        <taxon>Dalbergieae</taxon>
        <taxon>Pterocarpus clade</taxon>
        <taxon>Stylosanthes</taxon>
    </lineage>
</organism>
<reference evidence="2 3" key="1">
    <citation type="journal article" date="2023" name="Plants (Basel)">
        <title>Bridging the Gap: Combining Genomics and Transcriptomics Approaches to Understand Stylosanthes scabra, an Orphan Legume from the Brazilian Caatinga.</title>
        <authorList>
            <person name="Ferreira-Neto J.R.C."/>
            <person name="da Silva M.D."/>
            <person name="Binneck E."/>
            <person name="de Melo N.F."/>
            <person name="da Silva R.H."/>
            <person name="de Melo A.L.T.M."/>
            <person name="Pandolfi V."/>
            <person name="Bustamante F.O."/>
            <person name="Brasileiro-Vidal A.C."/>
            <person name="Benko-Iseppon A.M."/>
        </authorList>
    </citation>
    <scope>NUCLEOTIDE SEQUENCE [LARGE SCALE GENOMIC DNA]</scope>
    <source>
        <tissue evidence="2">Leaves</tissue>
    </source>
</reference>
<proteinExistence type="predicted"/>
<sequence length="278" mass="31708">MMFSIGGEFRIDELVIRGSCNGLLCLHHLPSRRFCLFNPGTKSASQCFRIERVSSLIYFGLGYDHVHDKYKLVTVHGQDLTRIFTFGANSWTIGPNFPYPVVGLSGHIGKFVSGTVGTLNWMAKLKEKKWVILSFDLASETFGQVLLPLLSGVGHNTCDPELQVSLNCLCFTIQKDTVFEVWMMKEYGVWESWMMISRVNHLRLDYNSLIPLSISERDVLFLLLPMKSLVMYNCDDGLFHYPLRGYRSDDAIQSPTCYKGIFFPTFFVYHDSLVSPPQ</sequence>
<dbReference type="InterPro" id="IPR017451">
    <property type="entry name" value="F-box-assoc_interact_dom"/>
</dbReference>
<dbReference type="NCBIfam" id="TIGR01640">
    <property type="entry name" value="F_box_assoc_1"/>
    <property type="match status" value="1"/>
</dbReference>
<name>A0ABU6V926_9FABA</name>
<dbReference type="PANTHER" id="PTHR31672">
    <property type="entry name" value="BNACNNG10540D PROTEIN"/>
    <property type="match status" value="1"/>
</dbReference>
<dbReference type="EMBL" id="JASCZI010151105">
    <property type="protein sequence ID" value="MED6169452.1"/>
    <property type="molecule type" value="Genomic_DNA"/>
</dbReference>
<dbReference type="InterPro" id="IPR050796">
    <property type="entry name" value="SCF_F-box_component"/>
</dbReference>
<gene>
    <name evidence="2" type="ORF">PIB30_021443</name>
</gene>
<keyword evidence="3" id="KW-1185">Reference proteome</keyword>
<dbReference type="InterPro" id="IPR006527">
    <property type="entry name" value="F-box-assoc_dom_typ1"/>
</dbReference>
<dbReference type="Proteomes" id="UP001341840">
    <property type="component" value="Unassembled WGS sequence"/>
</dbReference>
<evidence type="ECO:0000313" key="2">
    <source>
        <dbReference type="EMBL" id="MED6169452.1"/>
    </source>
</evidence>